<dbReference type="Gene3D" id="1.25.40.590">
    <property type="entry name" value="Type IV / VI secretion system, DotU"/>
    <property type="match status" value="1"/>
</dbReference>
<feature type="transmembrane region" description="Helical" evidence="1">
    <location>
        <begin position="210"/>
        <end position="232"/>
    </location>
</feature>
<dbReference type="PANTHER" id="PTHR38033:SF1">
    <property type="entry name" value="DOTU FAMILY TYPE IV_VI SECRETION SYSTEM PROTEIN"/>
    <property type="match status" value="1"/>
</dbReference>
<dbReference type="NCBIfam" id="TIGR03349">
    <property type="entry name" value="IV_VI_DotU"/>
    <property type="match status" value="1"/>
</dbReference>
<accession>A0A1K2HL25</accession>
<keyword evidence="1" id="KW-1133">Transmembrane helix</keyword>
<evidence type="ECO:0000313" key="3">
    <source>
        <dbReference type="EMBL" id="SFZ77419.1"/>
    </source>
</evidence>
<keyword evidence="4" id="KW-1185">Reference proteome</keyword>
<reference evidence="3 4" key="1">
    <citation type="submission" date="2016-11" db="EMBL/GenBank/DDBJ databases">
        <authorList>
            <person name="Jaros S."/>
            <person name="Januszkiewicz K."/>
            <person name="Wedrychowicz H."/>
        </authorList>
    </citation>
    <scope>NUCLEOTIDE SEQUENCE [LARGE SCALE GENOMIC DNA]</scope>
    <source>
        <strain evidence="3 4">DSM 18899</strain>
    </source>
</reference>
<dbReference type="OrthoDB" id="345640at2"/>
<dbReference type="PANTHER" id="PTHR38033">
    <property type="entry name" value="MEMBRANE PROTEIN-RELATED"/>
    <property type="match status" value="1"/>
</dbReference>
<evidence type="ECO:0000313" key="4">
    <source>
        <dbReference type="Proteomes" id="UP000186513"/>
    </source>
</evidence>
<dbReference type="Proteomes" id="UP000186513">
    <property type="component" value="Unassembled WGS sequence"/>
</dbReference>
<keyword evidence="1" id="KW-0472">Membrane</keyword>
<organism evidence="3 4">
    <name type="scientific">Chitinimonas taiwanensis DSM 18899</name>
    <dbReference type="NCBI Taxonomy" id="1121279"/>
    <lineage>
        <taxon>Bacteria</taxon>
        <taxon>Pseudomonadati</taxon>
        <taxon>Pseudomonadota</taxon>
        <taxon>Betaproteobacteria</taxon>
        <taxon>Neisseriales</taxon>
        <taxon>Chitinibacteraceae</taxon>
        <taxon>Chitinimonas</taxon>
    </lineage>
</organism>
<name>A0A1K2HL25_9NEIS</name>
<gene>
    <name evidence="3" type="ORF">SAMN02745887_02412</name>
</gene>
<dbReference type="Pfam" id="PF09850">
    <property type="entry name" value="DotU"/>
    <property type="match status" value="1"/>
</dbReference>
<feature type="domain" description="Type IV / VI secretion system DotU" evidence="2">
    <location>
        <begin position="32"/>
        <end position="229"/>
    </location>
</feature>
<dbReference type="InterPro" id="IPR038522">
    <property type="entry name" value="T4/T6SS_DotU_sf"/>
</dbReference>
<dbReference type="AlphaFoldDB" id="A0A1K2HL25"/>
<keyword evidence="1" id="KW-0812">Transmembrane</keyword>
<protein>
    <submittedName>
        <fullName evidence="3">Type VI secretion system protein ImpK</fullName>
    </submittedName>
</protein>
<dbReference type="EMBL" id="FPKR01000009">
    <property type="protein sequence ID" value="SFZ77419.1"/>
    <property type="molecule type" value="Genomic_DNA"/>
</dbReference>
<sequence>MNTAATPSLFASGAIGPQGARTTPSASGGKSMLELLYDGFYLVFLLKRSYVPKSAEHLRGQIRELLDAFELNARRMSASADDVFSAKYAFCALLDETVLGSAFDIRDEWGRSPLQLAFFGDQLAGENFFVKLDQLRGNGAASLQALEVFHYCLLLGFQGKYMLEAPEKLALLTARLGDEIAFLRGKRNGFAPFWAIPDKVNHLLKGDMPLTYILIGMAAIGLAAFLGLQALLGHKLNGEMKPFDSLLQAPPQAAHITINLP</sequence>
<evidence type="ECO:0000256" key="1">
    <source>
        <dbReference type="SAM" id="Phobius"/>
    </source>
</evidence>
<evidence type="ECO:0000259" key="2">
    <source>
        <dbReference type="Pfam" id="PF09850"/>
    </source>
</evidence>
<proteinExistence type="predicted"/>
<dbReference type="STRING" id="1121279.SAMN02745887_02412"/>
<dbReference type="NCBIfam" id="NF038228">
    <property type="entry name" value="IcmH_DotU_IVB"/>
    <property type="match status" value="1"/>
</dbReference>
<dbReference type="RefSeq" id="WP_072428921.1">
    <property type="nucleotide sequence ID" value="NZ_FPKR01000009.1"/>
</dbReference>
<dbReference type="InterPro" id="IPR017732">
    <property type="entry name" value="T4/T6SS_DotU"/>
</dbReference>